<name>A0A6F8XUK4_9ACTN</name>
<dbReference type="KEGG" id="pfla:Pflav_038310"/>
<dbReference type="Proteomes" id="UP000502508">
    <property type="component" value="Chromosome"/>
</dbReference>
<dbReference type="EMBL" id="AP022870">
    <property type="protein sequence ID" value="BCB77421.1"/>
    <property type="molecule type" value="Genomic_DNA"/>
</dbReference>
<evidence type="ECO:0000313" key="2">
    <source>
        <dbReference type="Proteomes" id="UP000502508"/>
    </source>
</evidence>
<reference evidence="1 2" key="1">
    <citation type="submission" date="2020-03" db="EMBL/GenBank/DDBJ databases">
        <title>Whole genome shotgun sequence of Phytohabitans flavus NBRC 107702.</title>
        <authorList>
            <person name="Komaki H."/>
            <person name="Tamura T."/>
        </authorList>
    </citation>
    <scope>NUCLEOTIDE SEQUENCE [LARGE SCALE GENOMIC DNA]</scope>
    <source>
        <strain evidence="1 2">NBRC 107702</strain>
    </source>
</reference>
<sequence length="144" mass="15467">MLLEAIADIATHEVTLAPGDAHAEARNTYWIEAPSVERAMLTASEVVAAFHATVATLCTRVAGPAVFYVWHDDRAGQLRCGITSRPAADLPFGTEYRLTADLASIVAAYLLRDPKASVPAEIDLTADDPAPHNEPPVLVWAYSL</sequence>
<keyword evidence="2" id="KW-1185">Reference proteome</keyword>
<reference evidence="1 2" key="2">
    <citation type="submission" date="2020-03" db="EMBL/GenBank/DDBJ databases">
        <authorList>
            <person name="Ichikawa N."/>
            <person name="Kimura A."/>
            <person name="Kitahashi Y."/>
            <person name="Uohara A."/>
        </authorList>
    </citation>
    <scope>NUCLEOTIDE SEQUENCE [LARGE SCALE GENOMIC DNA]</scope>
    <source>
        <strain evidence="1 2">NBRC 107702</strain>
    </source>
</reference>
<evidence type="ECO:0000313" key="1">
    <source>
        <dbReference type="EMBL" id="BCB77421.1"/>
    </source>
</evidence>
<organism evidence="1 2">
    <name type="scientific">Phytohabitans flavus</name>
    <dbReference type="NCBI Taxonomy" id="1076124"/>
    <lineage>
        <taxon>Bacteria</taxon>
        <taxon>Bacillati</taxon>
        <taxon>Actinomycetota</taxon>
        <taxon>Actinomycetes</taxon>
        <taxon>Micromonosporales</taxon>
        <taxon>Micromonosporaceae</taxon>
    </lineage>
</organism>
<gene>
    <name evidence="1" type="ORF">Pflav_038310</name>
</gene>
<protein>
    <submittedName>
        <fullName evidence="1">Uncharacterized protein</fullName>
    </submittedName>
</protein>
<accession>A0A6F8XUK4</accession>
<proteinExistence type="predicted"/>
<dbReference type="RefSeq" id="WP_173037203.1">
    <property type="nucleotide sequence ID" value="NZ_AP022870.1"/>
</dbReference>
<dbReference type="AlphaFoldDB" id="A0A6F8XUK4"/>